<organism evidence="2">
    <name type="scientific">Staphylococcus aureus</name>
    <dbReference type="NCBI Taxonomy" id="1280"/>
    <lineage>
        <taxon>Bacteria</taxon>
        <taxon>Bacillati</taxon>
        <taxon>Bacillota</taxon>
        <taxon>Bacilli</taxon>
        <taxon>Bacillales</taxon>
        <taxon>Staphylococcaceae</taxon>
        <taxon>Staphylococcus</taxon>
    </lineage>
</organism>
<dbReference type="Proteomes" id="UP000463077">
    <property type="component" value="Unassembled WGS sequence"/>
</dbReference>
<dbReference type="InterPro" id="IPR027417">
    <property type="entry name" value="P-loop_NTPase"/>
</dbReference>
<dbReference type="EMBL" id="WFIJ01000007">
    <property type="protein sequence ID" value="MUG83206.1"/>
    <property type="molecule type" value="Genomic_DNA"/>
</dbReference>
<dbReference type="GO" id="GO:0000725">
    <property type="term" value="P:recombinational repair"/>
    <property type="evidence" value="ECO:0007669"/>
    <property type="project" value="TreeGrafter"/>
</dbReference>
<evidence type="ECO:0000313" key="5">
    <source>
        <dbReference type="Proteomes" id="UP000502818"/>
    </source>
</evidence>
<evidence type="ECO:0000313" key="4">
    <source>
        <dbReference type="Proteomes" id="UP000463077"/>
    </source>
</evidence>
<reference evidence="3 5" key="2">
    <citation type="submission" date="2020-04" db="EMBL/GenBank/DDBJ databases">
        <authorList>
            <person name="Kim J.-M."/>
            <person name="Chung S.H."/>
            <person name="Kim I."/>
            <person name="Kim J.-S."/>
        </authorList>
    </citation>
    <scope>NUCLEOTIDE SEQUENCE [LARGE SCALE GENOMIC DNA]</scope>
    <source>
        <strain evidence="3">HL20709</strain>
    </source>
</reference>
<gene>
    <name evidence="2" type="ORF">GAY51_06055</name>
    <name evidence="1" type="ORF">GAY54_07530</name>
    <name evidence="3" type="ORF">HH313_001838</name>
</gene>
<dbReference type="Proteomes" id="UP000502818">
    <property type="component" value="Chromosome"/>
</dbReference>
<protein>
    <submittedName>
        <fullName evidence="2">AAA family ATPase</fullName>
    </submittedName>
</protein>
<evidence type="ECO:0000313" key="1">
    <source>
        <dbReference type="EMBL" id="MUG52403.1"/>
    </source>
</evidence>
<dbReference type="SUPFAM" id="SSF52540">
    <property type="entry name" value="P-loop containing nucleoside triphosphate hydrolases"/>
    <property type="match status" value="1"/>
</dbReference>
<dbReference type="EMBL" id="WFHO01000012">
    <property type="protein sequence ID" value="MUG52403.1"/>
    <property type="molecule type" value="Genomic_DNA"/>
</dbReference>
<dbReference type="PANTHER" id="PTHR11070:SF2">
    <property type="entry name" value="ATP-DEPENDENT DNA HELICASE SRS2"/>
    <property type="match status" value="1"/>
</dbReference>
<name>A0A6B1RS45_STAAU</name>
<proteinExistence type="predicted"/>
<reference evidence="2 4" key="1">
    <citation type="journal article" date="2019" name="Int. J. Infect. Dis.">
        <title>Characterization of a community-acquired methicillin-resistant sequence type 338 Staphylococcus aureus strain containing a staphylococcal cassette chromosome mec type VT.</title>
        <authorList>
            <person name="Chen Y."/>
            <person name="Hong J."/>
            <person name="Chen Y."/>
            <person name="Wang H."/>
            <person name="Yu Y."/>
            <person name="Qu T."/>
        </authorList>
    </citation>
    <scope>NUCLEOTIDE SEQUENCE</scope>
    <source>
        <strain evidence="1 4">LJ05</strain>
        <strain evidence="2">LQ41</strain>
    </source>
</reference>
<accession>A0A6B1RS45</accession>
<dbReference type="AlphaFoldDB" id="A0A6B1RS45"/>
<dbReference type="Pfam" id="PF13245">
    <property type="entry name" value="AAA_19"/>
    <property type="match status" value="1"/>
</dbReference>
<evidence type="ECO:0000313" key="2">
    <source>
        <dbReference type="EMBL" id="MUG83206.1"/>
    </source>
</evidence>
<dbReference type="Gene3D" id="3.40.50.300">
    <property type="entry name" value="P-loop containing nucleotide triphosphate hydrolases"/>
    <property type="match status" value="1"/>
</dbReference>
<evidence type="ECO:0000313" key="3">
    <source>
        <dbReference type="EMBL" id="QJR07957.1"/>
    </source>
</evidence>
<sequence>MDNSYFFEHLDANTESNPRIHSIIRDLKKLSQEEKKQVYVINKPVGERKYKYAYKDAVVILIPKVKLLVINVGNDTDAFEDFSADFIEDLGIISDKYNYNNFLGRPRKWRDKLVKKVDFQTTDDITSIIESCSLTGIDARKGELLISLLTGSINDIDRVDGELPGNTLEQIKKNITLFDGEQTRFIYKQPDKKVVTIQGLAGTGKTELLLHKLKDIYVNEEKSKIFFTCYSKILAQDLNERIPAFFDFMKVNEQIKWGERLWVERSWGSKVDKNSGLYSFICDYYEIPFQRYNWSISFESVCKDALEKLNQLESEGIFEPFFDYILIDESQDFNEVFFELCKKVTIKQVYIAGDIFQSIYYYNENTEIVPDFLLNRVYRTDPKTLMFAHAIGFGLLERPVVRWLSDEEWEACGYTIEKEGDYYSFSREPLKRFENIAEDITSLKLSVALDDKYLDKVLSAIQDIREKNPTVEPGDIGVVFLEDNNSNYELAEQLIIKVDQMFGWKSIKGYEVKNKTKNALFISNRNNIKGLEFPFIICITTSVLNSNTNIRNSLYMMLTRSFITSYLILSEENGELNSKLGDAAEKLNDTGQLKVEKPKPDEIMDKSKLMLEASENKSQYQIVEEILRQSFHIQDQKAKEKIHEMVNVLLPGSVDFEKIYKVINKNIDMV</sequence>
<dbReference type="EMBL" id="CP053070">
    <property type="protein sequence ID" value="QJR07957.1"/>
    <property type="molecule type" value="Genomic_DNA"/>
</dbReference>
<dbReference type="GO" id="GO:0003677">
    <property type="term" value="F:DNA binding"/>
    <property type="evidence" value="ECO:0007669"/>
    <property type="project" value="InterPro"/>
</dbReference>
<dbReference type="PANTHER" id="PTHR11070">
    <property type="entry name" value="UVRD / RECB / PCRA DNA HELICASE FAMILY MEMBER"/>
    <property type="match status" value="1"/>
</dbReference>
<dbReference type="InterPro" id="IPR000212">
    <property type="entry name" value="DNA_helicase_UvrD/REP"/>
</dbReference>
<dbReference type="GO" id="GO:0043138">
    <property type="term" value="F:3'-5' DNA helicase activity"/>
    <property type="evidence" value="ECO:0007669"/>
    <property type="project" value="TreeGrafter"/>
</dbReference>
<dbReference type="RefSeq" id="WP_000370570.1">
    <property type="nucleotide sequence ID" value="NZ_BDZA01000006.1"/>
</dbReference>
<dbReference type="KEGG" id="sams:NI36_09640"/>
<dbReference type="GO" id="GO:0005524">
    <property type="term" value="F:ATP binding"/>
    <property type="evidence" value="ECO:0007669"/>
    <property type="project" value="InterPro"/>
</dbReference>